<sequence>MKVIRKSGNRNGWQEMDIESRQAVYLAERLVENKRGVETGGKRYNNCTLEIRYGNNIYNTQIDIVDNDGLVIAFYSDGYFYDSTCKQQVELF</sequence>
<organism evidence="1 2">
    <name type="scientific">Parabacteroides merdae</name>
    <dbReference type="NCBI Taxonomy" id="46503"/>
    <lineage>
        <taxon>Bacteria</taxon>
        <taxon>Pseudomonadati</taxon>
        <taxon>Bacteroidota</taxon>
        <taxon>Bacteroidia</taxon>
        <taxon>Bacteroidales</taxon>
        <taxon>Tannerellaceae</taxon>
        <taxon>Parabacteroides</taxon>
    </lineage>
</organism>
<proteinExistence type="predicted"/>
<protein>
    <submittedName>
        <fullName evidence="1">Uncharacterized protein</fullName>
    </submittedName>
</protein>
<dbReference type="EMBL" id="QRKC01000005">
    <property type="protein sequence ID" value="RHH76794.1"/>
    <property type="molecule type" value="Genomic_DNA"/>
</dbReference>
<accession>A0A3R6HLB8</accession>
<evidence type="ECO:0000313" key="1">
    <source>
        <dbReference type="EMBL" id="RHH76794.1"/>
    </source>
</evidence>
<gene>
    <name evidence="1" type="ORF">DW191_12655</name>
</gene>
<evidence type="ECO:0000313" key="2">
    <source>
        <dbReference type="Proteomes" id="UP000283732"/>
    </source>
</evidence>
<name>A0A3R6HLB8_9BACT</name>
<reference evidence="1 2" key="1">
    <citation type="submission" date="2018-08" db="EMBL/GenBank/DDBJ databases">
        <title>A genome reference for cultivated species of the human gut microbiota.</title>
        <authorList>
            <person name="Zou Y."/>
            <person name="Xue W."/>
            <person name="Luo G."/>
        </authorList>
    </citation>
    <scope>NUCLEOTIDE SEQUENCE [LARGE SCALE GENOMIC DNA]</scope>
    <source>
        <strain evidence="1 2">AM16-50</strain>
    </source>
</reference>
<dbReference type="AlphaFoldDB" id="A0A3R6HLB8"/>
<dbReference type="Proteomes" id="UP000283732">
    <property type="component" value="Unassembled WGS sequence"/>
</dbReference>
<dbReference type="RefSeq" id="WP_122291222.1">
    <property type="nucleotide sequence ID" value="NZ_JADNDR010000033.1"/>
</dbReference>
<comment type="caution">
    <text evidence="1">The sequence shown here is derived from an EMBL/GenBank/DDBJ whole genome shotgun (WGS) entry which is preliminary data.</text>
</comment>